<dbReference type="Proteomes" id="UP001175271">
    <property type="component" value="Unassembled WGS sequence"/>
</dbReference>
<evidence type="ECO:0000313" key="1">
    <source>
        <dbReference type="EMBL" id="KAK0420315.1"/>
    </source>
</evidence>
<keyword evidence="2" id="KW-1185">Reference proteome</keyword>
<sequence>MDTVPYNFIDDVAVLADWQCLSQLQNLNDPLWESVAQLHSSKREYFSVYFRQTERGIEHIIRSCSNGCITPEYVRKNRRFVQVYSVLDDILNGNERRHWEHAVVLSEEKTKTMLETILYARSRLRTLAVPQFLGIQRTLLSLLRDNLRFTAISLAYCGEIAEEFLSYQIDHSEILKEVVLEDNEWPNSVLALIKKFCLTKIEGFNVVEYMEDFIDFWKQNGHLECTLSYEVDEETYSSLTEEEINDYRWPPRLLKCPTEKSIACVGGGKQ</sequence>
<evidence type="ECO:0000313" key="2">
    <source>
        <dbReference type="Proteomes" id="UP001175271"/>
    </source>
</evidence>
<organism evidence="1 2">
    <name type="scientific">Steinernema hermaphroditum</name>
    <dbReference type="NCBI Taxonomy" id="289476"/>
    <lineage>
        <taxon>Eukaryota</taxon>
        <taxon>Metazoa</taxon>
        <taxon>Ecdysozoa</taxon>
        <taxon>Nematoda</taxon>
        <taxon>Chromadorea</taxon>
        <taxon>Rhabditida</taxon>
        <taxon>Tylenchina</taxon>
        <taxon>Panagrolaimomorpha</taxon>
        <taxon>Strongyloidoidea</taxon>
        <taxon>Steinernematidae</taxon>
        <taxon>Steinernema</taxon>
    </lineage>
</organism>
<dbReference type="AlphaFoldDB" id="A0AA39IAZ9"/>
<reference evidence="1" key="1">
    <citation type="submission" date="2023-06" db="EMBL/GenBank/DDBJ databases">
        <title>Genomic analysis of the entomopathogenic nematode Steinernema hermaphroditum.</title>
        <authorList>
            <person name="Schwarz E.M."/>
            <person name="Heppert J.K."/>
            <person name="Baniya A."/>
            <person name="Schwartz H.T."/>
            <person name="Tan C.-H."/>
            <person name="Antoshechkin I."/>
            <person name="Sternberg P.W."/>
            <person name="Goodrich-Blair H."/>
            <person name="Dillman A.R."/>
        </authorList>
    </citation>
    <scope>NUCLEOTIDE SEQUENCE</scope>
    <source>
        <strain evidence="1">PS9179</strain>
        <tissue evidence="1">Whole animal</tissue>
    </source>
</reference>
<gene>
    <name evidence="1" type="ORF">QR680_014612</name>
</gene>
<protein>
    <submittedName>
        <fullName evidence="1">Uncharacterized protein</fullName>
    </submittedName>
</protein>
<proteinExistence type="predicted"/>
<comment type="caution">
    <text evidence="1">The sequence shown here is derived from an EMBL/GenBank/DDBJ whole genome shotgun (WGS) entry which is preliminary data.</text>
</comment>
<accession>A0AA39IAZ9</accession>
<dbReference type="EMBL" id="JAUCMV010000002">
    <property type="protein sequence ID" value="KAK0420315.1"/>
    <property type="molecule type" value="Genomic_DNA"/>
</dbReference>
<name>A0AA39IAZ9_9BILA</name>